<dbReference type="AlphaFoldDB" id="A0A6F8EHX6"/>
<sequence>MTNAPKVKDKPTLQSKPLSFKLKGTLLEKSAFHRNDHFKP</sequence>
<dbReference type="RefSeq" id="WP_280637109.1">
    <property type="nucleotide sequence ID" value="NZ_CP094164.1"/>
</dbReference>
<evidence type="ECO:0000313" key="1">
    <source>
        <dbReference type="EMBL" id="ASR82487.1"/>
    </source>
</evidence>
<dbReference type="EMBL" id="KX268352">
    <property type="protein sequence ID" value="ASR82487.1"/>
    <property type="molecule type" value="Genomic_DNA"/>
</dbReference>
<accession>A0A6F8EHX6</accession>
<proteinExistence type="predicted"/>
<organism evidence="1">
    <name type="scientific">Helicobacter pylori</name>
    <name type="common">Campylobacter pylori</name>
    <dbReference type="NCBI Taxonomy" id="210"/>
    <lineage>
        <taxon>Bacteria</taxon>
        <taxon>Pseudomonadati</taxon>
        <taxon>Campylobacterota</taxon>
        <taxon>Epsilonproteobacteria</taxon>
        <taxon>Campylobacterales</taxon>
        <taxon>Helicobacteraceae</taxon>
        <taxon>Helicobacter</taxon>
    </lineage>
</organism>
<name>A0A6F8EHX6_HELPX</name>
<protein>
    <submittedName>
        <fullName evidence="1">Uncharacterized protein</fullName>
    </submittedName>
</protein>
<reference evidence="1" key="1">
    <citation type="submission" date="2016-05" db="EMBL/GenBank/DDBJ databases">
        <title>Gene Analysis of Helicobacter pylori Strain Evolution From an Original Source.</title>
        <authorList>
            <person name="Wu D.-C."/>
        </authorList>
    </citation>
    <scope>NUCLEOTIDE SEQUENCE</scope>
    <source>
        <strain evidence="1">DU-Chou2013</strain>
    </source>
</reference>